<dbReference type="Proteomes" id="UP000320762">
    <property type="component" value="Unassembled WGS sequence"/>
</dbReference>
<evidence type="ECO:0000256" key="5">
    <source>
        <dbReference type="ARBA" id="ARBA00022737"/>
    </source>
</evidence>
<dbReference type="GO" id="GO:0005789">
    <property type="term" value="C:endoplasmic reticulum membrane"/>
    <property type="evidence" value="ECO:0007669"/>
    <property type="project" value="UniProtKB-SubCell"/>
</dbReference>
<dbReference type="AlphaFoldDB" id="A0A550CTZ6"/>
<dbReference type="PROSITE" id="PS50294">
    <property type="entry name" value="WD_REPEATS_REGION"/>
    <property type="match status" value="1"/>
</dbReference>
<evidence type="ECO:0000256" key="12">
    <source>
        <dbReference type="SAM" id="Phobius"/>
    </source>
</evidence>
<evidence type="ECO:0000256" key="4">
    <source>
        <dbReference type="ARBA" id="ARBA00022692"/>
    </source>
</evidence>
<evidence type="ECO:0000256" key="7">
    <source>
        <dbReference type="ARBA" id="ARBA00022892"/>
    </source>
</evidence>
<evidence type="ECO:0000256" key="6">
    <source>
        <dbReference type="ARBA" id="ARBA00022824"/>
    </source>
</evidence>
<dbReference type="Gene3D" id="2.130.10.10">
    <property type="entry name" value="YVTN repeat-like/Quinoprotein amine dehydrogenase"/>
    <property type="match status" value="1"/>
</dbReference>
<dbReference type="Pfam" id="PF00400">
    <property type="entry name" value="WD40"/>
    <property type="match status" value="1"/>
</dbReference>
<evidence type="ECO:0000256" key="10">
    <source>
        <dbReference type="ARBA" id="ARBA00023136"/>
    </source>
</evidence>
<keyword evidence="2" id="KW-0813">Transport</keyword>
<evidence type="ECO:0000256" key="3">
    <source>
        <dbReference type="ARBA" id="ARBA00022574"/>
    </source>
</evidence>
<dbReference type="InterPro" id="IPR001680">
    <property type="entry name" value="WD40_rpt"/>
</dbReference>
<evidence type="ECO:0000256" key="8">
    <source>
        <dbReference type="ARBA" id="ARBA00022927"/>
    </source>
</evidence>
<dbReference type="GO" id="GO:0015031">
    <property type="term" value="P:protein transport"/>
    <property type="evidence" value="ECO:0007669"/>
    <property type="project" value="UniProtKB-KW"/>
</dbReference>
<protein>
    <submittedName>
        <fullName evidence="13">Quinon protein alcohol dehydrogenase-like superfamily</fullName>
    </submittedName>
</protein>
<keyword evidence="5" id="KW-0677">Repeat</keyword>
<dbReference type="GO" id="GO:0005085">
    <property type="term" value="F:guanyl-nucleotide exchange factor activity"/>
    <property type="evidence" value="ECO:0007669"/>
    <property type="project" value="InterPro"/>
</dbReference>
<keyword evidence="10 12" id="KW-0472">Membrane</keyword>
<accession>A0A550CTZ6</accession>
<evidence type="ECO:0000256" key="1">
    <source>
        <dbReference type="ARBA" id="ARBA00004648"/>
    </source>
</evidence>
<dbReference type="EMBL" id="VDMD01000002">
    <property type="protein sequence ID" value="TRM68260.1"/>
    <property type="molecule type" value="Genomic_DNA"/>
</dbReference>
<evidence type="ECO:0000313" key="14">
    <source>
        <dbReference type="Proteomes" id="UP000320762"/>
    </source>
</evidence>
<evidence type="ECO:0000256" key="11">
    <source>
        <dbReference type="PROSITE-ProRule" id="PRU00221"/>
    </source>
</evidence>
<keyword evidence="7" id="KW-0931">ER-Golgi transport</keyword>
<dbReference type="PANTHER" id="PTHR23284">
    <property type="entry name" value="PROLACTIN REGULATORY ELEMENT BINDING PROTEIN"/>
    <property type="match status" value="1"/>
</dbReference>
<dbReference type="SUPFAM" id="SSF50998">
    <property type="entry name" value="Quinoprotein alcohol dehydrogenase-like"/>
    <property type="match status" value="1"/>
</dbReference>
<dbReference type="GO" id="GO:0003400">
    <property type="term" value="P:regulation of COPII vesicle coating"/>
    <property type="evidence" value="ECO:0007669"/>
    <property type="project" value="TreeGrafter"/>
</dbReference>
<dbReference type="InterPro" id="IPR011047">
    <property type="entry name" value="Quinoprotein_ADH-like_sf"/>
</dbReference>
<dbReference type="InterPro" id="IPR015943">
    <property type="entry name" value="WD40/YVTN_repeat-like_dom_sf"/>
</dbReference>
<dbReference type="GO" id="GO:0006888">
    <property type="term" value="P:endoplasmic reticulum to Golgi vesicle-mediated transport"/>
    <property type="evidence" value="ECO:0007669"/>
    <property type="project" value="TreeGrafter"/>
</dbReference>
<reference evidence="13 14" key="1">
    <citation type="journal article" date="2019" name="New Phytol.">
        <title>Comparative genomics reveals unique wood-decay strategies and fruiting body development in the Schizophyllaceae.</title>
        <authorList>
            <person name="Almasi E."/>
            <person name="Sahu N."/>
            <person name="Krizsan K."/>
            <person name="Balint B."/>
            <person name="Kovacs G.M."/>
            <person name="Kiss B."/>
            <person name="Cseklye J."/>
            <person name="Drula E."/>
            <person name="Henrissat B."/>
            <person name="Nagy I."/>
            <person name="Chovatia M."/>
            <person name="Adam C."/>
            <person name="LaButti K."/>
            <person name="Lipzen A."/>
            <person name="Riley R."/>
            <person name="Grigoriev I.V."/>
            <person name="Nagy L.G."/>
        </authorList>
    </citation>
    <scope>NUCLEOTIDE SEQUENCE [LARGE SCALE GENOMIC DNA]</scope>
    <source>
        <strain evidence="13 14">NL-1724</strain>
    </source>
</reference>
<comment type="subcellular location">
    <subcellularLocation>
        <location evidence="1">Endoplasmic reticulum membrane</location>
        <topology evidence="1">Single-pass type II membrane protein</topology>
    </subcellularLocation>
</comment>
<sequence length="402" mass="42560">MRAKHTRHELPAFPVYSSAFLSDTELVIGGGGGQAKSGIKNKLRLYQTEDGTKLTLLDELELAPGEDAPMSMAAARDSSRIICGVNSSEDKLKKGVNENCRVVDVANQKLRSLSAQGTLPTDNIETLIEDYQRVTVVSPDASLAAVAGTHDVSVLTFPGLASLAPPMHYDDEVYDATFSDTTLAIATTAKVYLYDLPPTASSPTSVKTKGKGKAKASSTALQLQRTIDVPTLLGETSAGSIRAARFSTTDPSLLYIAVNTTPARSKNKRTVPRQSFLVSWNTTSGEKGAVDKVKKLGDRALTCCDVSLDGRLIAFGFSDCSVSLLDAATLKPLVTILKAHEFPSTTLTFNPKATLLVSGSADNSVRLISVPAGGKGGISWTTIILIIITLLAAVVAFLTKRA</sequence>
<dbReference type="OrthoDB" id="2013972at2759"/>
<dbReference type="STRING" id="97359.A0A550CTZ6"/>
<dbReference type="PROSITE" id="PS50082">
    <property type="entry name" value="WD_REPEATS_2"/>
    <property type="match status" value="1"/>
</dbReference>
<feature type="repeat" description="WD" evidence="11">
    <location>
        <begin position="337"/>
        <end position="367"/>
    </location>
</feature>
<evidence type="ECO:0000313" key="13">
    <source>
        <dbReference type="EMBL" id="TRM68260.1"/>
    </source>
</evidence>
<organism evidence="13 14">
    <name type="scientific">Schizophyllum amplum</name>
    <dbReference type="NCBI Taxonomy" id="97359"/>
    <lineage>
        <taxon>Eukaryota</taxon>
        <taxon>Fungi</taxon>
        <taxon>Dikarya</taxon>
        <taxon>Basidiomycota</taxon>
        <taxon>Agaricomycotina</taxon>
        <taxon>Agaricomycetes</taxon>
        <taxon>Agaricomycetidae</taxon>
        <taxon>Agaricales</taxon>
        <taxon>Schizophyllaceae</taxon>
        <taxon>Schizophyllum</taxon>
    </lineage>
</organism>
<evidence type="ECO:0000256" key="9">
    <source>
        <dbReference type="ARBA" id="ARBA00022989"/>
    </source>
</evidence>
<gene>
    <name evidence="13" type="ORF">BD626DRAFT_481232</name>
</gene>
<keyword evidence="4 12" id="KW-0812">Transmembrane</keyword>
<dbReference type="SMART" id="SM00320">
    <property type="entry name" value="WD40"/>
    <property type="match status" value="2"/>
</dbReference>
<keyword evidence="9 12" id="KW-1133">Transmembrane helix</keyword>
<proteinExistence type="predicted"/>
<keyword evidence="8" id="KW-0653">Protein transport</keyword>
<name>A0A550CTZ6_9AGAR</name>
<dbReference type="PANTHER" id="PTHR23284:SF0">
    <property type="entry name" value="PROLACTIN REGULATORY ELEMENT-BINDING PROTEIN"/>
    <property type="match status" value="1"/>
</dbReference>
<evidence type="ECO:0000256" key="2">
    <source>
        <dbReference type="ARBA" id="ARBA00022448"/>
    </source>
</evidence>
<keyword evidence="14" id="KW-1185">Reference proteome</keyword>
<keyword evidence="6" id="KW-0256">Endoplasmic reticulum</keyword>
<feature type="transmembrane region" description="Helical" evidence="12">
    <location>
        <begin position="377"/>
        <end position="398"/>
    </location>
</feature>
<keyword evidence="3 11" id="KW-0853">WD repeat</keyword>
<comment type="caution">
    <text evidence="13">The sequence shown here is derived from an EMBL/GenBank/DDBJ whole genome shotgun (WGS) entry which is preliminary data.</text>
</comment>
<dbReference type="InterPro" id="IPR045260">
    <property type="entry name" value="Sec12-like"/>
</dbReference>